<dbReference type="Proteomes" id="UP000093510">
    <property type="component" value="Unassembled WGS sequence"/>
</dbReference>
<sequence>MAADSPQRPFLGARTWSVQPDPAGVYVGGMRPNFGVDINQKRTARIAVRRPFFGCCVLGMH</sequence>
<comment type="caution">
    <text evidence="1">The sequence shown here is derived from an EMBL/GenBank/DDBJ whole genome shotgun (WGS) entry which is preliminary data.</text>
</comment>
<name>A0A1B9E645_9FLAO</name>
<evidence type="ECO:0000313" key="1">
    <source>
        <dbReference type="EMBL" id="OCB77338.1"/>
    </source>
</evidence>
<evidence type="ECO:0000313" key="2">
    <source>
        <dbReference type="Proteomes" id="UP000093510"/>
    </source>
</evidence>
<dbReference type="EMBL" id="LVEP01000017">
    <property type="protein sequence ID" value="OCB77338.1"/>
    <property type="molecule type" value="Genomic_DNA"/>
</dbReference>
<reference evidence="1 2" key="1">
    <citation type="submission" date="2016-03" db="EMBL/GenBank/DDBJ databases">
        <authorList>
            <person name="Ploux O."/>
        </authorList>
    </citation>
    <scope>NUCLEOTIDE SEQUENCE [LARGE SCALE GENOMIC DNA]</scope>
    <source>
        <strain evidence="1 2">LPB0076</strain>
    </source>
</reference>
<organism evidence="1 2">
    <name type="scientific">Flavobacterium crassostreae</name>
    <dbReference type="NCBI Taxonomy" id="1763534"/>
    <lineage>
        <taxon>Bacteria</taxon>
        <taxon>Pseudomonadati</taxon>
        <taxon>Bacteroidota</taxon>
        <taxon>Flavobacteriia</taxon>
        <taxon>Flavobacteriales</taxon>
        <taxon>Flavobacteriaceae</taxon>
        <taxon>Flavobacterium</taxon>
    </lineage>
</organism>
<proteinExistence type="predicted"/>
<accession>A0A1B9E645</accession>
<protein>
    <submittedName>
        <fullName evidence="1">Uncharacterized protein</fullName>
    </submittedName>
</protein>
<dbReference type="AlphaFoldDB" id="A0A1B9E645"/>
<keyword evidence="2" id="KW-1185">Reference proteome</keyword>
<gene>
    <name evidence="1" type="ORF">LPBF_04935</name>
</gene>